<dbReference type="PROSITE" id="PS51898">
    <property type="entry name" value="TYR_RECOMBINASE"/>
    <property type="match status" value="1"/>
</dbReference>
<dbReference type="EMBL" id="CP006763">
    <property type="protein sequence ID" value="AGY75892.2"/>
    <property type="molecule type" value="Genomic_DNA"/>
</dbReference>
<gene>
    <name evidence="9" type="ORF">CAETHG_1671</name>
</gene>
<evidence type="ECO:0000256" key="4">
    <source>
        <dbReference type="ARBA" id="ARBA00023125"/>
    </source>
</evidence>
<dbReference type="InterPro" id="IPR011010">
    <property type="entry name" value="DNA_brk_join_enz"/>
</dbReference>
<dbReference type="PROSITE" id="PS51900">
    <property type="entry name" value="CB"/>
    <property type="match status" value="1"/>
</dbReference>
<feature type="domain" description="Core-binding (CB)" evidence="8">
    <location>
        <begin position="79"/>
        <end position="164"/>
    </location>
</feature>
<evidence type="ECO:0000313" key="9">
    <source>
        <dbReference type="EMBL" id="AGY75892.2"/>
    </source>
</evidence>
<dbReference type="PANTHER" id="PTHR30349:SF64">
    <property type="entry name" value="PROPHAGE INTEGRASE INTD-RELATED"/>
    <property type="match status" value="1"/>
</dbReference>
<proteinExistence type="inferred from homology"/>
<keyword evidence="5" id="KW-0233">DNA recombination</keyword>
<name>A0ABN4BGP3_9CLOT</name>
<dbReference type="Pfam" id="PF00589">
    <property type="entry name" value="Phage_integrase"/>
    <property type="match status" value="1"/>
</dbReference>
<dbReference type="InterPro" id="IPR004107">
    <property type="entry name" value="Integrase_SAM-like_N"/>
</dbReference>
<keyword evidence="10" id="KW-1185">Reference proteome</keyword>
<evidence type="ECO:0000256" key="3">
    <source>
        <dbReference type="ARBA" id="ARBA00022908"/>
    </source>
</evidence>
<dbReference type="PANTHER" id="PTHR30349">
    <property type="entry name" value="PHAGE INTEGRASE-RELATED"/>
    <property type="match status" value="1"/>
</dbReference>
<reference evidence="10" key="1">
    <citation type="journal article" date="2014" name="Biotechnol. Biofuels">
        <title>Comparison of single-molecule sequencing and hybrid approaches for finishing the genome of Clostridium autoethanogenum and analysis of CRISPR systems in industrial relevant Clostridia.</title>
        <authorList>
            <person name="Brown S.D."/>
            <person name="Nagaraju S."/>
            <person name="Utturkar S."/>
            <person name="De Tissera S."/>
            <person name="Segovia S."/>
            <person name="Mitchell W."/>
            <person name="Land M.L."/>
            <person name="Dassanayake A."/>
            <person name="Kopke M."/>
        </authorList>
    </citation>
    <scope>NUCLEOTIDE SEQUENCE [LARGE SCALE GENOMIC DNA]</scope>
    <source>
        <strain evidence="10">DSM 10061</strain>
    </source>
</reference>
<keyword evidence="4 6" id="KW-0238">DNA-binding</keyword>
<evidence type="ECO:0000256" key="2">
    <source>
        <dbReference type="ARBA" id="ARBA00008857"/>
    </source>
</evidence>
<dbReference type="RefSeq" id="WP_250613035.1">
    <property type="nucleotide sequence ID" value="NC_022592.1"/>
</dbReference>
<evidence type="ECO:0000256" key="5">
    <source>
        <dbReference type="ARBA" id="ARBA00023172"/>
    </source>
</evidence>
<dbReference type="Proteomes" id="UP000017590">
    <property type="component" value="Chromosome"/>
</dbReference>
<dbReference type="Gene3D" id="1.10.443.10">
    <property type="entry name" value="Intergrase catalytic core"/>
    <property type="match status" value="1"/>
</dbReference>
<evidence type="ECO:0000313" key="10">
    <source>
        <dbReference type="Proteomes" id="UP000017590"/>
    </source>
</evidence>
<dbReference type="SUPFAM" id="SSF56349">
    <property type="entry name" value="DNA breaking-rejoining enzymes"/>
    <property type="match status" value="1"/>
</dbReference>
<evidence type="ECO:0000259" key="7">
    <source>
        <dbReference type="PROSITE" id="PS51898"/>
    </source>
</evidence>
<sequence>MKEGVNMPSKKANGEGSVQKYYKDGVLKGWRTTITIGRDDTGKLVRKQFYGKTKLEAIKKKDEYMNKSAAGLLPCDEKITLQEWIKIWLYEYRINDLRPSSLAEYNSLYKNYILNSQIGMRKLKDLKSTNIQAYYNTLVKDKHKTPNTIKSINKMLKPAINQAVKENYIIINPCNNVILPKITDKKEIQIFTLEEEEKFLKSIQEHRNKALFILVLGTGLRIGEVVALKWSDIDFENNELKVQRTFKRVSKINIENSAENKTAIIEQEPKTKSSKRTIPVPLNIMEELKKHKKRQLEEKLKSGDIYVNNDLVFPNELGEPTDTRNLTRSYERALKKAKIDYRNFHALRHTYATRLFEADVPLKTVQELLGHADISTTANIYTHVLPKQKIKAVDRINHLFAL</sequence>
<evidence type="ECO:0000256" key="1">
    <source>
        <dbReference type="ARBA" id="ARBA00003283"/>
    </source>
</evidence>
<accession>A0ABN4BGP3</accession>
<dbReference type="InterPro" id="IPR044068">
    <property type="entry name" value="CB"/>
</dbReference>
<organism evidence="9 10">
    <name type="scientific">Clostridium autoethanogenum DSM 10061</name>
    <dbReference type="NCBI Taxonomy" id="1341692"/>
    <lineage>
        <taxon>Bacteria</taxon>
        <taxon>Bacillati</taxon>
        <taxon>Bacillota</taxon>
        <taxon>Clostridia</taxon>
        <taxon>Eubacteriales</taxon>
        <taxon>Clostridiaceae</taxon>
        <taxon>Clostridium</taxon>
    </lineage>
</organism>
<dbReference type="Gene3D" id="1.10.150.130">
    <property type="match status" value="1"/>
</dbReference>
<evidence type="ECO:0000256" key="6">
    <source>
        <dbReference type="PROSITE-ProRule" id="PRU01248"/>
    </source>
</evidence>
<feature type="domain" description="Tyr recombinase" evidence="7">
    <location>
        <begin position="186"/>
        <end position="394"/>
    </location>
</feature>
<dbReference type="InterPro" id="IPR010998">
    <property type="entry name" value="Integrase_recombinase_N"/>
</dbReference>
<evidence type="ECO:0000259" key="8">
    <source>
        <dbReference type="PROSITE" id="PS51900"/>
    </source>
</evidence>
<dbReference type="CDD" id="cd01189">
    <property type="entry name" value="INT_ICEBs1_C_like"/>
    <property type="match status" value="1"/>
</dbReference>
<keyword evidence="3" id="KW-0229">DNA integration</keyword>
<dbReference type="Pfam" id="PF14659">
    <property type="entry name" value="Phage_int_SAM_3"/>
    <property type="match status" value="1"/>
</dbReference>
<protein>
    <submittedName>
        <fullName evidence="9">Site-specific integrase</fullName>
    </submittedName>
</protein>
<dbReference type="InterPro" id="IPR002104">
    <property type="entry name" value="Integrase_catalytic"/>
</dbReference>
<comment type="similarity">
    <text evidence="2">Belongs to the 'phage' integrase family.</text>
</comment>
<comment type="function">
    <text evidence="1">Site-specific tyrosine recombinase, which acts by catalyzing the cutting and rejoining of the recombining DNA molecules.</text>
</comment>
<dbReference type="InterPro" id="IPR050090">
    <property type="entry name" value="Tyrosine_recombinase_XerCD"/>
</dbReference>
<dbReference type="InterPro" id="IPR013762">
    <property type="entry name" value="Integrase-like_cat_sf"/>
</dbReference>